<reference evidence="2" key="1">
    <citation type="journal article" date="2018" name="BMC Genomics">
        <title>Genomic insights into host adaptation between the wheat stripe rust pathogen (Puccinia striiformis f. sp. tritici) and the barley stripe rust pathogen (Puccinia striiformis f. sp. hordei).</title>
        <authorList>
            <person name="Xia C."/>
            <person name="Wang M."/>
            <person name="Yin C."/>
            <person name="Cornejo O.E."/>
            <person name="Hulbert S.H."/>
            <person name="Chen X."/>
        </authorList>
    </citation>
    <scope>NUCLEOTIDE SEQUENCE [LARGE SCALE GENOMIC DNA]</scope>
    <source>
        <strain evidence="2">93-210</strain>
    </source>
</reference>
<name>A0ACC0E4I0_9BASI</name>
<evidence type="ECO:0000313" key="1">
    <source>
        <dbReference type="EMBL" id="KAI7944713.1"/>
    </source>
</evidence>
<evidence type="ECO:0000313" key="2">
    <source>
        <dbReference type="Proteomes" id="UP001060170"/>
    </source>
</evidence>
<protein>
    <submittedName>
        <fullName evidence="1">Uncharacterized protein</fullName>
    </submittedName>
</protein>
<sequence length="241" mass="27442">MQRLKNQKVRLQLYTDFPEFPMRLANPATILDIVHVLSASHTMDIQLMQLHHASPRSVTRYMEDIDGFITVDGLPGRGYGRGEREGQLRHERPLSPTQSPKKPVFCMKLSVILTELNASDWSKGLWHELDPNGTDMVRLLVNYKLDWDQMLVENEKVWILKAQLLDTPNIHPMAAKYSLSRNHPTKIHLPCPIYRMRSCASARQFMALFCQAVSSAPRAASDLKNLLQALCVCNDPLNLLG</sequence>
<dbReference type="EMBL" id="CM045874">
    <property type="protein sequence ID" value="KAI7944713.1"/>
    <property type="molecule type" value="Genomic_DNA"/>
</dbReference>
<comment type="caution">
    <text evidence="1">The sequence shown here is derived from an EMBL/GenBank/DDBJ whole genome shotgun (WGS) entry which is preliminary data.</text>
</comment>
<accession>A0ACC0E4I0</accession>
<keyword evidence="2" id="KW-1185">Reference proteome</keyword>
<reference evidence="1 2" key="3">
    <citation type="journal article" date="2022" name="Microbiol. Spectr.">
        <title>Folding features and dynamics of 3D genome architecture in plant fungal pathogens.</title>
        <authorList>
            <person name="Xia C."/>
        </authorList>
    </citation>
    <scope>NUCLEOTIDE SEQUENCE [LARGE SCALE GENOMIC DNA]</scope>
    <source>
        <strain evidence="1 2">93-210</strain>
    </source>
</reference>
<dbReference type="Proteomes" id="UP001060170">
    <property type="component" value="Chromosome 10"/>
</dbReference>
<organism evidence="1 2">
    <name type="scientific">Puccinia striiformis f. sp. tritici</name>
    <dbReference type="NCBI Taxonomy" id="168172"/>
    <lineage>
        <taxon>Eukaryota</taxon>
        <taxon>Fungi</taxon>
        <taxon>Dikarya</taxon>
        <taxon>Basidiomycota</taxon>
        <taxon>Pucciniomycotina</taxon>
        <taxon>Pucciniomycetes</taxon>
        <taxon>Pucciniales</taxon>
        <taxon>Pucciniaceae</taxon>
        <taxon>Puccinia</taxon>
    </lineage>
</organism>
<gene>
    <name evidence="1" type="ORF">MJO28_010408</name>
</gene>
<proteinExistence type="predicted"/>
<reference evidence="2" key="2">
    <citation type="journal article" date="2018" name="Mol. Plant Microbe Interact.">
        <title>Genome sequence resources for the wheat stripe rust pathogen (Puccinia striiformis f. sp. tritici) and the barley stripe rust pathogen (Puccinia striiformis f. sp. hordei).</title>
        <authorList>
            <person name="Xia C."/>
            <person name="Wang M."/>
            <person name="Yin C."/>
            <person name="Cornejo O.E."/>
            <person name="Hulbert S.H."/>
            <person name="Chen X."/>
        </authorList>
    </citation>
    <scope>NUCLEOTIDE SEQUENCE [LARGE SCALE GENOMIC DNA]</scope>
    <source>
        <strain evidence="2">93-210</strain>
    </source>
</reference>